<dbReference type="Proteomes" id="UP000214720">
    <property type="component" value="Unassembled WGS sequence"/>
</dbReference>
<reference evidence="3" key="1">
    <citation type="submission" date="2017-01" db="EMBL/GenBank/DDBJ databases">
        <title>Genome Analysis of Deinococcus marmoris KOPRI26562.</title>
        <authorList>
            <person name="Kim J.H."/>
            <person name="Oh H.-M."/>
        </authorList>
    </citation>
    <scope>NUCLEOTIDE SEQUENCE [LARGE SCALE GENOMIC DNA]</scope>
    <source>
        <strain evidence="3">PAMC 26633</strain>
    </source>
</reference>
<name>A0A226WQ62_CABSO</name>
<gene>
    <name evidence="2" type="ORF">BSU04_37350</name>
</gene>
<evidence type="ECO:0000313" key="3">
    <source>
        <dbReference type="Proteomes" id="UP000214720"/>
    </source>
</evidence>
<dbReference type="OrthoDB" id="8562153at2"/>
<dbReference type="AlphaFoldDB" id="A0A226WQ62"/>
<protein>
    <submittedName>
        <fullName evidence="2">Putative transmembrane protein</fullName>
    </submittedName>
</protein>
<dbReference type="InterPro" id="IPR022064">
    <property type="entry name" value="DUF3619"/>
</dbReference>
<organism evidence="2 3">
    <name type="scientific">Caballeronia sordidicola</name>
    <name type="common">Burkholderia sordidicola</name>
    <dbReference type="NCBI Taxonomy" id="196367"/>
    <lineage>
        <taxon>Bacteria</taxon>
        <taxon>Pseudomonadati</taxon>
        <taxon>Pseudomonadota</taxon>
        <taxon>Betaproteobacteria</taxon>
        <taxon>Burkholderiales</taxon>
        <taxon>Burkholderiaceae</taxon>
        <taxon>Caballeronia</taxon>
    </lineage>
</organism>
<dbReference type="eggNOG" id="ENOG50333E6">
    <property type="taxonomic scope" value="Bacteria"/>
</dbReference>
<dbReference type="Pfam" id="PF12279">
    <property type="entry name" value="DUF3619"/>
    <property type="match status" value="1"/>
</dbReference>
<evidence type="ECO:0000313" key="2">
    <source>
        <dbReference type="EMBL" id="OXC73324.1"/>
    </source>
</evidence>
<feature type="transmembrane region" description="Helical" evidence="1">
    <location>
        <begin position="90"/>
        <end position="109"/>
    </location>
</feature>
<sequence length="148" mass="15662">MSNALDHKETEFALKVRRALDENINSLPAASLDKLAAARRTAIARKKPEKVAVAAPVFAPALAGAGMAGPGSLGPAGYGHAGKRGRFSRLALAWPLLALVIGLAGIAYFEDQQRTAELADIDAAMLSDNLPLDAYLDHGFNAYLTRNH</sequence>
<dbReference type="RefSeq" id="WP_089164943.1">
    <property type="nucleotide sequence ID" value="NZ_MTHB01000255.1"/>
</dbReference>
<keyword evidence="1" id="KW-1133">Transmembrane helix</keyword>
<evidence type="ECO:0000256" key="1">
    <source>
        <dbReference type="SAM" id="Phobius"/>
    </source>
</evidence>
<accession>A0A226WQ62</accession>
<keyword evidence="1 2" id="KW-0812">Transmembrane</keyword>
<keyword evidence="1" id="KW-0472">Membrane</keyword>
<dbReference type="EMBL" id="MTHB01000255">
    <property type="protein sequence ID" value="OXC73324.1"/>
    <property type="molecule type" value="Genomic_DNA"/>
</dbReference>
<comment type="caution">
    <text evidence="2">The sequence shown here is derived from an EMBL/GenBank/DDBJ whole genome shotgun (WGS) entry which is preliminary data.</text>
</comment>
<proteinExistence type="predicted"/>